<sequence>MLADRDAAGFGAKNAQCCTGVGATRAKFMSSLGYSTSKRLFLNFKTRKLAATNRSAGDRYALRQKILEQVNHDVSEILIF</sequence>
<protein>
    <submittedName>
        <fullName evidence="1">Uncharacterized protein</fullName>
    </submittedName>
</protein>
<dbReference type="KEGG" id="brs:S23_62910"/>
<organism evidence="1 2">
    <name type="scientific">Bradyrhizobium cosmicum</name>
    <dbReference type="NCBI Taxonomy" id="1404864"/>
    <lineage>
        <taxon>Bacteria</taxon>
        <taxon>Pseudomonadati</taxon>
        <taxon>Pseudomonadota</taxon>
        <taxon>Alphaproteobacteria</taxon>
        <taxon>Hyphomicrobiales</taxon>
        <taxon>Nitrobacteraceae</taxon>
        <taxon>Bradyrhizobium</taxon>
    </lineage>
</organism>
<evidence type="ECO:0000313" key="1">
    <source>
        <dbReference type="EMBL" id="BAL79479.1"/>
    </source>
</evidence>
<name>A0AAI8QFG8_9BRAD</name>
<proteinExistence type="predicted"/>
<keyword evidence="2" id="KW-1185">Reference proteome</keyword>
<dbReference type="Proteomes" id="UP000007886">
    <property type="component" value="Chromosome"/>
</dbReference>
<dbReference type="AlphaFoldDB" id="A0AAI8QFG8"/>
<evidence type="ECO:0000313" key="2">
    <source>
        <dbReference type="Proteomes" id="UP000007886"/>
    </source>
</evidence>
<reference evidence="1 2" key="1">
    <citation type="journal article" date="2012" name="Microbes Environ.">
        <title>Complete genome sequence of Bradyrhizobium sp. S23321: insights into symbiosis evolution in soil oligotrophs.</title>
        <authorList>
            <person name="Okubo T."/>
            <person name="Tsukui T."/>
            <person name="Maita H."/>
            <person name="Okamoto S."/>
            <person name="Oshima K."/>
            <person name="Fujisawa T."/>
            <person name="Saito A."/>
            <person name="Futamata H."/>
            <person name="Hattori R."/>
            <person name="Shimomura Y."/>
            <person name="Haruta S."/>
            <person name="Morimoto S."/>
            <person name="Wang Y."/>
            <person name="Sakai Y."/>
            <person name="Hattori M."/>
            <person name="Aizawa S."/>
            <person name="Nagashima K.V.P."/>
            <person name="Masuda S."/>
            <person name="Hattori T."/>
            <person name="Yamashita A."/>
            <person name="Bao Z."/>
            <person name="Hayatsu M."/>
            <person name="Kajiya-Kanegae H."/>
            <person name="Yoshinaga I."/>
            <person name="Sakamoto K."/>
            <person name="Toyota K."/>
            <person name="Nakao M."/>
            <person name="Kohara M."/>
            <person name="Anda M."/>
            <person name="Niwa R."/>
            <person name="Jung-Hwan P."/>
            <person name="Sameshima-Saito R."/>
            <person name="Tokuda S."/>
            <person name="Yamamoto S."/>
            <person name="Yamamoto S."/>
            <person name="Yokoyama T."/>
            <person name="Akutsu T."/>
            <person name="Nakamura Y."/>
            <person name="Nakahira-Yanaka Y."/>
            <person name="Takada Hoshino Y."/>
            <person name="Hirakawa H."/>
            <person name="Mitsui H."/>
            <person name="Terasawa K."/>
            <person name="Itakura M."/>
            <person name="Sato S."/>
            <person name="Ikeda-Ohtsubo W."/>
            <person name="Sakakura N."/>
            <person name="Kaminuma E."/>
            <person name="Minamisawa K."/>
        </authorList>
    </citation>
    <scope>NUCLEOTIDE SEQUENCE [LARGE SCALE GENOMIC DNA]</scope>
    <source>
        <strain evidence="1 2">S23321</strain>
    </source>
</reference>
<gene>
    <name evidence="1" type="ORF">S23_62910</name>
</gene>
<dbReference type="EMBL" id="AP012279">
    <property type="protein sequence ID" value="BAL79479.1"/>
    <property type="molecule type" value="Genomic_DNA"/>
</dbReference>
<accession>A0AAI8QFG8</accession>